<organism evidence="5 6">
    <name type="scientific">Ardeotis kori</name>
    <dbReference type="NCBI Taxonomy" id="89386"/>
    <lineage>
        <taxon>Eukaryota</taxon>
        <taxon>Metazoa</taxon>
        <taxon>Chordata</taxon>
        <taxon>Craniata</taxon>
        <taxon>Vertebrata</taxon>
        <taxon>Euteleostomi</taxon>
        <taxon>Archelosauria</taxon>
        <taxon>Archosauria</taxon>
        <taxon>Dinosauria</taxon>
        <taxon>Saurischia</taxon>
        <taxon>Theropoda</taxon>
        <taxon>Coelurosauria</taxon>
        <taxon>Aves</taxon>
        <taxon>Neognathae</taxon>
        <taxon>Neoaves</taxon>
        <taxon>Otidimorphae</taxon>
        <taxon>Otidiformes</taxon>
        <taxon>Otididae</taxon>
        <taxon>Ardeotis</taxon>
    </lineage>
</organism>
<dbReference type="GO" id="GO:0005856">
    <property type="term" value="C:cytoskeleton"/>
    <property type="evidence" value="ECO:0007669"/>
    <property type="project" value="UniProtKB-ARBA"/>
</dbReference>
<feature type="region of interest" description="Disordered" evidence="3">
    <location>
        <begin position="304"/>
        <end position="334"/>
    </location>
</feature>
<name>A0A7K8KMR7_9AVES</name>
<dbReference type="EMBL" id="VWPR01000032">
    <property type="protein sequence ID" value="NXE18348.1"/>
    <property type="molecule type" value="Genomic_DNA"/>
</dbReference>
<keyword evidence="1 2" id="KW-0175">Coiled coil</keyword>
<feature type="domain" description="DUF4200" evidence="4">
    <location>
        <begin position="15"/>
        <end position="69"/>
    </location>
</feature>
<feature type="non-terminal residue" evidence="5">
    <location>
        <position position="1"/>
    </location>
</feature>
<evidence type="ECO:0000256" key="1">
    <source>
        <dbReference type="ARBA" id="ARBA00023054"/>
    </source>
</evidence>
<feature type="coiled-coil region" evidence="2">
    <location>
        <begin position="15"/>
        <end position="60"/>
    </location>
</feature>
<comment type="caution">
    <text evidence="5">The sequence shown here is derived from an EMBL/GenBank/DDBJ whole genome shotgun (WGS) entry which is preliminary data.</text>
</comment>
<dbReference type="AlphaFoldDB" id="A0A7K8KMR7"/>
<evidence type="ECO:0000256" key="2">
    <source>
        <dbReference type="SAM" id="Coils"/>
    </source>
</evidence>
<accession>A0A7K8KMR7</accession>
<dbReference type="PANTHER" id="PTHR21683">
    <property type="entry name" value="COILED-COIL DOMAIN-CONTAINING PROTEIN 42 LIKE-2-LIKE-RELATED"/>
    <property type="match status" value="1"/>
</dbReference>
<evidence type="ECO:0000256" key="3">
    <source>
        <dbReference type="SAM" id="MobiDB-lite"/>
    </source>
</evidence>
<dbReference type="Proteomes" id="UP000560386">
    <property type="component" value="Unassembled WGS sequence"/>
</dbReference>
<keyword evidence="6" id="KW-1185">Reference proteome</keyword>
<evidence type="ECO:0000259" key="4">
    <source>
        <dbReference type="Pfam" id="PF13863"/>
    </source>
</evidence>
<sequence>VPAWDATALLPSTRLLMKRREVMEVERALQSQREEFRQRMEHLEQRRQQLGQREEKLQDVILKFDAFLKVPGRGPGLGWPGRVPADPIPAQQVSTARRERALRRADEERAWAVGRDAEAARLRLELEGLLGRRERLAQRLRSLRSFGDYLRGVLATTGQFQDIPAMLARFGALSGARAALVQQVEAGRERLAQGWARLRRYQEEAGSELLRTDDELAQLRAQLEATRHDVLQGESRWAHVQTTATQKMLLLGQIKLAVLSLFQLATARLKVPTDVVLEDTEAQLDTVLLCMQDLAAICAELRPTEPGLRPPRLPAATSTRPPRRGGARPPPSQE</sequence>
<dbReference type="PANTHER" id="PTHR21683:SF9">
    <property type="entry name" value="CILIA- AND FLAGELLA-ASSOCIATED PROTEIN 73"/>
    <property type="match status" value="1"/>
</dbReference>
<dbReference type="InterPro" id="IPR025252">
    <property type="entry name" value="DUF4200"/>
</dbReference>
<evidence type="ECO:0000313" key="6">
    <source>
        <dbReference type="Proteomes" id="UP000560386"/>
    </source>
</evidence>
<dbReference type="InterPro" id="IPR051147">
    <property type="entry name" value="CFAP_domain-containing"/>
</dbReference>
<evidence type="ECO:0000313" key="5">
    <source>
        <dbReference type="EMBL" id="NXE18348.1"/>
    </source>
</evidence>
<gene>
    <name evidence="5" type="primary">Cc42m</name>
    <name evidence="5" type="ORF">ARDKOR_R02942</name>
</gene>
<reference evidence="5 6" key="1">
    <citation type="submission" date="2019-09" db="EMBL/GenBank/DDBJ databases">
        <title>Bird 10,000 Genomes (B10K) Project - Family phase.</title>
        <authorList>
            <person name="Zhang G."/>
        </authorList>
    </citation>
    <scope>NUCLEOTIDE SEQUENCE [LARGE SCALE GENOMIC DNA]</scope>
    <source>
        <strain evidence="5">B10K-CU-031-01</strain>
        <tissue evidence="5">Muscle</tissue>
    </source>
</reference>
<dbReference type="Pfam" id="PF13863">
    <property type="entry name" value="DUF4200"/>
    <property type="match status" value="1"/>
</dbReference>
<feature type="non-terminal residue" evidence="5">
    <location>
        <position position="334"/>
    </location>
</feature>
<protein>
    <submittedName>
        <fullName evidence="5">CC42M protein</fullName>
    </submittedName>
</protein>
<proteinExistence type="predicted"/>